<accession>A0A2N5XUL6</accession>
<dbReference type="InterPro" id="IPR036641">
    <property type="entry name" value="HPT_dom_sf"/>
</dbReference>
<reference evidence="1 2" key="1">
    <citation type="submission" date="2018-01" db="EMBL/GenBank/DDBJ databases">
        <title>The draft genome sequence of Cohaesibacter sp. H1304.</title>
        <authorList>
            <person name="Wang N.-N."/>
            <person name="Du Z.-J."/>
        </authorList>
    </citation>
    <scope>NUCLEOTIDE SEQUENCE [LARGE SCALE GENOMIC DNA]</scope>
    <source>
        <strain evidence="1 2">H1304</strain>
    </source>
</reference>
<sequence length="63" mass="7203">MQALHIRQAAQTLKRTANIIGLIRLTQTAYEIERGATPQPLERALRESIQIVKSKKSHIQVRQ</sequence>
<proteinExistence type="predicted"/>
<evidence type="ECO:0000313" key="2">
    <source>
        <dbReference type="Proteomes" id="UP000234881"/>
    </source>
</evidence>
<gene>
    <name evidence="1" type="ORF">C0081_04970</name>
</gene>
<dbReference type="Proteomes" id="UP000234881">
    <property type="component" value="Unassembled WGS sequence"/>
</dbReference>
<dbReference type="GO" id="GO:0000160">
    <property type="term" value="P:phosphorelay signal transduction system"/>
    <property type="evidence" value="ECO:0007669"/>
    <property type="project" value="InterPro"/>
</dbReference>
<protein>
    <submittedName>
        <fullName evidence="1">Uncharacterized protein</fullName>
    </submittedName>
</protein>
<name>A0A2N5XUL6_9HYPH</name>
<comment type="caution">
    <text evidence="1">The sequence shown here is derived from an EMBL/GenBank/DDBJ whole genome shotgun (WGS) entry which is preliminary data.</text>
</comment>
<evidence type="ECO:0000313" key="1">
    <source>
        <dbReference type="EMBL" id="PLW78212.1"/>
    </source>
</evidence>
<dbReference type="AlphaFoldDB" id="A0A2N5XUL6"/>
<organism evidence="1 2">
    <name type="scientific">Cohaesibacter celericrescens</name>
    <dbReference type="NCBI Taxonomy" id="2067669"/>
    <lineage>
        <taxon>Bacteria</taxon>
        <taxon>Pseudomonadati</taxon>
        <taxon>Pseudomonadota</taxon>
        <taxon>Alphaproteobacteria</taxon>
        <taxon>Hyphomicrobiales</taxon>
        <taxon>Cohaesibacteraceae</taxon>
    </lineage>
</organism>
<dbReference type="EMBL" id="PKUQ01000009">
    <property type="protein sequence ID" value="PLW78212.1"/>
    <property type="molecule type" value="Genomic_DNA"/>
</dbReference>
<dbReference type="SUPFAM" id="SSF47226">
    <property type="entry name" value="Histidine-containing phosphotransfer domain, HPT domain"/>
    <property type="match status" value="1"/>
</dbReference>
<keyword evidence="2" id="KW-1185">Reference proteome</keyword>